<accession>A0A426ZIV4</accession>
<evidence type="ECO:0000313" key="1">
    <source>
        <dbReference type="EMBL" id="RRT63926.1"/>
    </source>
</evidence>
<dbReference type="Proteomes" id="UP000287651">
    <property type="component" value="Unassembled WGS sequence"/>
</dbReference>
<protein>
    <submittedName>
        <fullName evidence="1">Uncharacterized protein</fullName>
    </submittedName>
</protein>
<comment type="caution">
    <text evidence="1">The sequence shown here is derived from an EMBL/GenBank/DDBJ whole genome shotgun (WGS) entry which is preliminary data.</text>
</comment>
<proteinExistence type="predicted"/>
<reference evidence="1 2" key="1">
    <citation type="journal article" date="2014" name="Agronomy (Basel)">
        <title>A Draft Genome Sequence for Ensete ventricosum, the Drought-Tolerant Tree Against Hunger.</title>
        <authorList>
            <person name="Harrison J."/>
            <person name="Moore K.A."/>
            <person name="Paszkiewicz K."/>
            <person name="Jones T."/>
            <person name="Grant M."/>
            <person name="Ambacheew D."/>
            <person name="Muzemil S."/>
            <person name="Studholme D.J."/>
        </authorList>
    </citation>
    <scope>NUCLEOTIDE SEQUENCE [LARGE SCALE GENOMIC DNA]</scope>
</reference>
<dbReference type="EMBL" id="AMZH03006407">
    <property type="protein sequence ID" value="RRT63926.1"/>
    <property type="molecule type" value="Genomic_DNA"/>
</dbReference>
<evidence type="ECO:0000313" key="2">
    <source>
        <dbReference type="Proteomes" id="UP000287651"/>
    </source>
</evidence>
<dbReference type="AlphaFoldDB" id="A0A426ZIV4"/>
<organism evidence="1 2">
    <name type="scientific">Ensete ventricosum</name>
    <name type="common">Abyssinian banana</name>
    <name type="synonym">Musa ensete</name>
    <dbReference type="NCBI Taxonomy" id="4639"/>
    <lineage>
        <taxon>Eukaryota</taxon>
        <taxon>Viridiplantae</taxon>
        <taxon>Streptophyta</taxon>
        <taxon>Embryophyta</taxon>
        <taxon>Tracheophyta</taxon>
        <taxon>Spermatophyta</taxon>
        <taxon>Magnoliopsida</taxon>
        <taxon>Liliopsida</taxon>
        <taxon>Zingiberales</taxon>
        <taxon>Musaceae</taxon>
        <taxon>Ensete</taxon>
    </lineage>
</organism>
<gene>
    <name evidence="1" type="ORF">B296_00010614</name>
</gene>
<sequence>MAEEMFPCLCCKFRNSSKMLQDCKGRATWNFLSVVDLMKAVESVVLNCSTQSSSSR</sequence>
<name>A0A426ZIV4_ENSVE</name>